<dbReference type="Gene3D" id="3.40.50.620">
    <property type="entry name" value="HUPs"/>
    <property type="match status" value="1"/>
</dbReference>
<name>A0A2I5T706_SERS3</name>
<accession>A0A2I5T706</accession>
<dbReference type="InterPro" id="IPR012255">
    <property type="entry name" value="ETF_b"/>
</dbReference>
<dbReference type="FunFam" id="3.40.50.620:FF:000072">
    <property type="entry name" value="Protein FixA homolog"/>
    <property type="match status" value="1"/>
</dbReference>
<gene>
    <name evidence="4" type="ORF">CWC46_11080</name>
    <name evidence="5" type="ORF">Ser39006_011085</name>
</gene>
<evidence type="ECO:0000313" key="6">
    <source>
        <dbReference type="Proteomes" id="UP000017700"/>
    </source>
</evidence>
<protein>
    <submittedName>
        <fullName evidence="5">Electron transfer flavoprotein</fullName>
    </submittedName>
</protein>
<dbReference type="InterPro" id="IPR033948">
    <property type="entry name" value="ETF_beta_N"/>
</dbReference>
<dbReference type="EMBL" id="CP025084">
    <property type="protein sequence ID" value="AUH04622.1"/>
    <property type="molecule type" value="Genomic_DNA"/>
</dbReference>
<comment type="similarity">
    <text evidence="1">Belongs to the ETF beta-subunit/FixA family.</text>
</comment>
<dbReference type="AlphaFoldDB" id="A0A2I5T706"/>
<dbReference type="InterPro" id="IPR014729">
    <property type="entry name" value="Rossmann-like_a/b/a_fold"/>
</dbReference>
<keyword evidence="6" id="KW-1185">Reference proteome</keyword>
<evidence type="ECO:0000313" key="5">
    <source>
        <dbReference type="EMBL" id="AUH04622.1"/>
    </source>
</evidence>
<evidence type="ECO:0000259" key="3">
    <source>
        <dbReference type="SMART" id="SM00893"/>
    </source>
</evidence>
<dbReference type="OrthoDB" id="9804960at2"/>
<dbReference type="PANTHER" id="PTHR21294:SF21">
    <property type="entry name" value="ELECTRON TRANSFER FLAVOPROTEIN SUBUNIT YDIQ-RELATED"/>
    <property type="match status" value="1"/>
</dbReference>
<feature type="domain" description="Electron transfer flavoprotein alpha/beta-subunit N-terminal" evidence="3">
    <location>
        <begin position="23"/>
        <end position="211"/>
    </location>
</feature>
<reference evidence="5" key="4">
    <citation type="submission" date="2017-11" db="EMBL/GenBank/DDBJ databases">
        <title>Complete genome sequence of Serratia sp. ATCC 39006.</title>
        <authorList>
            <person name="Hampton H.G."/>
            <person name="Jackson S.A."/>
            <person name="Jauregui R."/>
            <person name="Poulter G.T.M."/>
            <person name="Salmond G.P.C."/>
            <person name="Fineran P.C."/>
        </authorList>
    </citation>
    <scope>NUCLEOTIDE SEQUENCE</scope>
    <source>
        <strain evidence="5">ATCC 39006</strain>
    </source>
</reference>
<evidence type="ECO:0000256" key="1">
    <source>
        <dbReference type="ARBA" id="ARBA00007557"/>
    </source>
</evidence>
<reference evidence="5" key="2">
    <citation type="submission" date="2013-09" db="EMBL/GenBank/DDBJ databases">
        <authorList>
            <person name="Wang G."/>
            <person name="Yang Y."/>
            <person name="Su Y."/>
        </authorList>
    </citation>
    <scope>NUCLEOTIDE SEQUENCE</scope>
    <source>
        <strain evidence="5">ATCC 39006</strain>
    </source>
</reference>
<dbReference type="KEGG" id="serq:CWC46_11080"/>
<dbReference type="PROSITE" id="PS01065">
    <property type="entry name" value="ETF_BETA"/>
    <property type="match status" value="1"/>
</dbReference>
<dbReference type="Proteomes" id="UP000233778">
    <property type="component" value="Chromosome"/>
</dbReference>
<dbReference type="SMART" id="SM00893">
    <property type="entry name" value="ETF"/>
    <property type="match status" value="1"/>
</dbReference>
<dbReference type="Pfam" id="PF01012">
    <property type="entry name" value="ETF"/>
    <property type="match status" value="1"/>
</dbReference>
<dbReference type="PIRSF" id="PIRSF000090">
    <property type="entry name" value="Beta-ETF"/>
    <property type="match status" value="1"/>
</dbReference>
<proteinExistence type="inferred from homology"/>
<organism evidence="5 6">
    <name type="scientific">Serratia sp. (strain ATCC 39006)</name>
    <name type="common">Prodigiosinella confusarubida</name>
    <dbReference type="NCBI Taxonomy" id="104623"/>
    <lineage>
        <taxon>Bacteria</taxon>
        <taxon>Pseudomonadati</taxon>
        <taxon>Pseudomonadota</taxon>
        <taxon>Gammaproteobacteria</taxon>
        <taxon>Enterobacterales</taxon>
        <taxon>Pectobacteriaceae</taxon>
        <taxon>Prodigiosinella</taxon>
    </lineage>
</organism>
<dbReference type="InterPro" id="IPR000049">
    <property type="entry name" value="ET-Flavoprotein_bsu_CS"/>
</dbReference>
<dbReference type="GO" id="GO:0009055">
    <property type="term" value="F:electron transfer activity"/>
    <property type="evidence" value="ECO:0007669"/>
    <property type="project" value="InterPro"/>
</dbReference>
<reference evidence="4 7" key="3">
    <citation type="submission" date="2017-11" db="EMBL/GenBank/DDBJ databases">
        <title>Complete genome sequence of Serratia sp. ATCC 39006 LacA.</title>
        <authorList>
            <person name="Hampton H.G."/>
            <person name="Jackson S.A."/>
            <person name="Jauregui R."/>
            <person name="Poulter G.T.M."/>
            <person name="Salmond G.P.C."/>
            <person name="Fineran P.C."/>
        </authorList>
    </citation>
    <scope>NUCLEOTIDE SEQUENCE [LARGE SCALE GENOMIC DNA]</scope>
    <source>
        <strain evidence="4 7">ATCC 39006</strain>
    </source>
</reference>
<evidence type="ECO:0000313" key="7">
    <source>
        <dbReference type="Proteomes" id="UP000233778"/>
    </source>
</evidence>
<sequence>MKIITCFKLVPEEQDIVVTAERTLNFDRADAKISQFDLNAIEAATQLAGTDGQVMALSVGGKFLENTKVRKDVLSRGPHALYLVQDAYLEHSLPKDTAAALAAAASKIGFDLILFGEGSGDLYAQQVGLLVGEMLQLPTVNAVSNIQVVDNHILVERTLEDEVEILELPLPAVLCVTSDINVPKIPSMKAILGAGKKPVTQWKAADIGWTPTLPFTELTHIHVPPQAERKHIIIESDAPEAISELAEHLKKVLN</sequence>
<dbReference type="KEGG" id="sera:Ser39006_011085"/>
<dbReference type="EMBL" id="CP025085">
    <property type="protein sequence ID" value="AUH00302.1"/>
    <property type="molecule type" value="Genomic_DNA"/>
</dbReference>
<evidence type="ECO:0000313" key="4">
    <source>
        <dbReference type="EMBL" id="AUH00302.1"/>
    </source>
</evidence>
<reference evidence="5 6" key="1">
    <citation type="journal article" date="2013" name="Genome Announc.">
        <title>Draft genome sequence of Serratia sp. strain ATCC 39006, a model bacterium for analysis of the biosynthesis and regulation of prodigiosin, a carbapenem, and gas vesicles.</title>
        <authorList>
            <person name="Fineran P.C."/>
            <person name="Iglesias Cans M.C."/>
            <person name="Ramsay J.P."/>
            <person name="Wilf N.M."/>
            <person name="Cossyleon D."/>
            <person name="McNeil M.B."/>
            <person name="Williamson N.R."/>
            <person name="Monson R.E."/>
            <person name="Becher S.A."/>
            <person name="Stanton J.A."/>
            <person name="Brugger K."/>
            <person name="Brown S.D."/>
            <person name="Salmond G.P."/>
        </authorList>
    </citation>
    <scope>NUCLEOTIDE SEQUENCE [LARGE SCALE GENOMIC DNA]</scope>
    <source>
        <strain evidence="5">ATCC 39006</strain>
        <strain evidence="6">ATCC 39006 / SC 11482</strain>
    </source>
</reference>
<evidence type="ECO:0000256" key="2">
    <source>
        <dbReference type="ARBA" id="ARBA00022982"/>
    </source>
</evidence>
<keyword evidence="2" id="KW-0249">Electron transport</keyword>
<dbReference type="NCBIfam" id="NF002888">
    <property type="entry name" value="PRK03359.1"/>
    <property type="match status" value="1"/>
</dbReference>
<dbReference type="RefSeq" id="WP_021016516.1">
    <property type="nucleotide sequence ID" value="NZ_CP025084.1"/>
</dbReference>
<dbReference type="Proteomes" id="UP000017700">
    <property type="component" value="Chromosome"/>
</dbReference>
<dbReference type="STRING" id="104623.Ser39006_03254"/>
<dbReference type="InterPro" id="IPR014730">
    <property type="entry name" value="ETF_a/b_N"/>
</dbReference>
<dbReference type="PANTHER" id="PTHR21294">
    <property type="entry name" value="ELECTRON TRANSFER FLAVOPROTEIN BETA-SUBUNIT"/>
    <property type="match status" value="1"/>
</dbReference>
<dbReference type="CDD" id="cd01714">
    <property type="entry name" value="ETF_beta"/>
    <property type="match status" value="1"/>
</dbReference>
<dbReference type="NCBIfam" id="NF008998">
    <property type="entry name" value="PRK12342.1"/>
    <property type="match status" value="1"/>
</dbReference>
<keyword evidence="2" id="KW-0813">Transport</keyword>
<dbReference type="SUPFAM" id="SSF52402">
    <property type="entry name" value="Adenine nucleotide alpha hydrolases-like"/>
    <property type="match status" value="1"/>
</dbReference>